<dbReference type="EMBL" id="NEVT01000007">
    <property type="protein sequence ID" value="OZI73891.1"/>
    <property type="molecule type" value="Genomic_DNA"/>
</dbReference>
<organism evidence="2 3">
    <name type="scientific">Bordetella genomosp. 2</name>
    <dbReference type="NCBI Taxonomy" id="1983456"/>
    <lineage>
        <taxon>Bacteria</taxon>
        <taxon>Pseudomonadati</taxon>
        <taxon>Pseudomonadota</taxon>
        <taxon>Betaproteobacteria</taxon>
        <taxon>Burkholderiales</taxon>
        <taxon>Alcaligenaceae</taxon>
        <taxon>Bordetella</taxon>
    </lineage>
</organism>
<evidence type="ECO:0000259" key="1">
    <source>
        <dbReference type="Pfam" id="PF02464"/>
    </source>
</evidence>
<protein>
    <submittedName>
        <fullName evidence="2">Damage-inducible protein CinA</fullName>
    </submittedName>
</protein>
<proteinExistence type="predicted"/>
<dbReference type="InterPro" id="IPR036653">
    <property type="entry name" value="CinA-like_C"/>
</dbReference>
<dbReference type="InterPro" id="IPR008136">
    <property type="entry name" value="CinA_C"/>
</dbReference>
<keyword evidence="3" id="KW-1185">Reference proteome</keyword>
<dbReference type="RefSeq" id="WP_028352571.1">
    <property type="nucleotide sequence ID" value="NZ_NEVT01000007.1"/>
</dbReference>
<dbReference type="NCBIfam" id="TIGR00199">
    <property type="entry name" value="PncC_domain"/>
    <property type="match status" value="1"/>
</dbReference>
<reference evidence="3" key="1">
    <citation type="submission" date="2017-05" db="EMBL/GenBank/DDBJ databases">
        <title>Complete and WGS of Bordetella genogroups.</title>
        <authorList>
            <person name="Spilker T."/>
            <person name="Lipuma J."/>
        </authorList>
    </citation>
    <scope>NUCLEOTIDE SEQUENCE [LARGE SCALE GENOMIC DNA]</scope>
    <source>
        <strain evidence="3">AU8256</strain>
    </source>
</reference>
<comment type="caution">
    <text evidence="2">The sequence shown here is derived from an EMBL/GenBank/DDBJ whole genome shotgun (WGS) entry which is preliminary data.</text>
</comment>
<sequence>MSTQHKPVPGLAPASLSQAQALGLAERLGAALQRRGWVMGTAESCTGGLLAGAVTAVAGSSAWFERGFVTYSNAAKVAELGVSADTLDRYGAVSEAVALEMANGVLLASSGMQIAASTTGIAGPGGATPGKPVGMVCFGFAMRGADGITSRAFTQVFPGDRAQVRQGSVVYALRGLLELIGEPVNRSRP</sequence>
<dbReference type="Pfam" id="PF02464">
    <property type="entry name" value="CinA"/>
    <property type="match status" value="1"/>
</dbReference>
<dbReference type="Proteomes" id="UP000215633">
    <property type="component" value="Unassembled WGS sequence"/>
</dbReference>
<dbReference type="Gene3D" id="3.90.950.20">
    <property type="entry name" value="CinA-like"/>
    <property type="match status" value="1"/>
</dbReference>
<dbReference type="AlphaFoldDB" id="A0A261VJH4"/>
<gene>
    <name evidence="2" type="ORF">CAL24_18835</name>
</gene>
<evidence type="ECO:0000313" key="3">
    <source>
        <dbReference type="Proteomes" id="UP000215633"/>
    </source>
</evidence>
<feature type="domain" description="CinA C-terminal" evidence="1">
    <location>
        <begin position="24"/>
        <end position="179"/>
    </location>
</feature>
<evidence type="ECO:0000313" key="2">
    <source>
        <dbReference type="EMBL" id="OZI73891.1"/>
    </source>
</evidence>
<accession>A0A261VJH4</accession>
<dbReference type="SUPFAM" id="SSF142433">
    <property type="entry name" value="CinA-like"/>
    <property type="match status" value="1"/>
</dbReference>
<name>A0A261VJH4_9BORD</name>